<dbReference type="Gene3D" id="1.20.200.10">
    <property type="entry name" value="Fumarase/aspartase (Central domain)"/>
    <property type="match status" value="1"/>
</dbReference>
<dbReference type="Pfam" id="PF08328">
    <property type="entry name" value="ASL_C"/>
    <property type="match status" value="1"/>
</dbReference>
<comment type="pathway">
    <text evidence="1 13">Purine metabolism; IMP biosynthesis via de novo pathway; 5-amino-1-(5-phospho-D-ribosyl)imidazole-4-carboxamide from 5-amino-1-(5-phospho-D-ribosyl)imidazole-4-carboxylate: step 2/2.</text>
</comment>
<dbReference type="InterPro" id="IPR013539">
    <property type="entry name" value="PurB_C"/>
</dbReference>
<accession>A0A9D7SXI0</accession>
<evidence type="ECO:0000256" key="8">
    <source>
        <dbReference type="ARBA" id="ARBA00024477"/>
    </source>
</evidence>
<dbReference type="PANTHER" id="PTHR43411">
    <property type="entry name" value="ADENYLOSUCCINATE LYASE"/>
    <property type="match status" value="1"/>
</dbReference>
<dbReference type="Proteomes" id="UP000808337">
    <property type="component" value="Unassembled WGS sequence"/>
</dbReference>
<proteinExistence type="inferred from homology"/>
<evidence type="ECO:0000256" key="9">
    <source>
        <dbReference type="ARBA" id="ARBA00025012"/>
    </source>
</evidence>
<dbReference type="GO" id="GO:0004018">
    <property type="term" value="F:N6-(1,2-dicarboxyethyl)AMP AMP-lyase (fumarate-forming) activity"/>
    <property type="evidence" value="ECO:0007669"/>
    <property type="project" value="UniProtKB-UniRule"/>
</dbReference>
<dbReference type="InterPro" id="IPR024083">
    <property type="entry name" value="Fumarase/histidase_N"/>
</dbReference>
<reference evidence="16 17" key="1">
    <citation type="submission" date="2020-10" db="EMBL/GenBank/DDBJ databases">
        <title>Connecting structure to function with the recovery of over 1000 high-quality activated sludge metagenome-assembled genomes encoding full-length rRNA genes using long-read sequencing.</title>
        <authorList>
            <person name="Singleton C.M."/>
            <person name="Petriglieri F."/>
            <person name="Kristensen J.M."/>
            <person name="Kirkegaard R.H."/>
            <person name="Michaelsen T.Y."/>
            <person name="Andersen M.H."/>
            <person name="Karst S.M."/>
            <person name="Dueholm M.S."/>
            <person name="Nielsen P.H."/>
            <person name="Albertsen M."/>
        </authorList>
    </citation>
    <scope>NUCLEOTIDE SEQUENCE [LARGE SCALE GENOMIC DNA]</scope>
    <source>
        <strain evidence="16">Ribe_18-Q3-R11-54_MAXAC.273</strain>
    </source>
</reference>
<dbReference type="NCBIfam" id="NF006764">
    <property type="entry name" value="PRK09285.1"/>
    <property type="match status" value="1"/>
</dbReference>
<gene>
    <name evidence="16" type="primary">purB</name>
    <name evidence="16" type="ORF">IPP15_16830</name>
</gene>
<evidence type="ECO:0000313" key="17">
    <source>
        <dbReference type="Proteomes" id="UP000808337"/>
    </source>
</evidence>
<dbReference type="InterPro" id="IPR000362">
    <property type="entry name" value="Fumarate_lyase_fam"/>
</dbReference>
<dbReference type="InterPro" id="IPR004769">
    <property type="entry name" value="Pur_lyase"/>
</dbReference>
<comment type="pathway">
    <text evidence="2 13">Purine metabolism; AMP biosynthesis via de novo pathway; AMP from IMP: step 2/2.</text>
</comment>
<evidence type="ECO:0000256" key="5">
    <source>
        <dbReference type="ARBA" id="ARBA00017058"/>
    </source>
</evidence>
<dbReference type="PANTHER" id="PTHR43411:SF1">
    <property type="entry name" value="ADENYLOSUCCINATE LYASE"/>
    <property type="match status" value="1"/>
</dbReference>
<evidence type="ECO:0000256" key="11">
    <source>
        <dbReference type="ARBA" id="ARBA00049115"/>
    </source>
</evidence>
<dbReference type="InterPro" id="IPR008948">
    <property type="entry name" value="L-Aspartase-like"/>
</dbReference>
<evidence type="ECO:0000259" key="15">
    <source>
        <dbReference type="Pfam" id="PF08328"/>
    </source>
</evidence>
<organism evidence="16 17">
    <name type="scientific">Candidatus Opimibacter skivensis</name>
    <dbReference type="NCBI Taxonomy" id="2982028"/>
    <lineage>
        <taxon>Bacteria</taxon>
        <taxon>Pseudomonadati</taxon>
        <taxon>Bacteroidota</taxon>
        <taxon>Saprospiria</taxon>
        <taxon>Saprospirales</taxon>
        <taxon>Saprospiraceae</taxon>
        <taxon>Candidatus Opimibacter</taxon>
    </lineage>
</organism>
<dbReference type="EMBL" id="JADKGY010000029">
    <property type="protein sequence ID" value="MBK9984006.1"/>
    <property type="molecule type" value="Genomic_DNA"/>
</dbReference>
<evidence type="ECO:0000256" key="10">
    <source>
        <dbReference type="ARBA" id="ARBA00030717"/>
    </source>
</evidence>
<dbReference type="NCBIfam" id="TIGR00928">
    <property type="entry name" value="purB"/>
    <property type="match status" value="1"/>
</dbReference>
<evidence type="ECO:0000256" key="6">
    <source>
        <dbReference type="ARBA" id="ARBA00022755"/>
    </source>
</evidence>
<dbReference type="InterPro" id="IPR047136">
    <property type="entry name" value="PurB_bact"/>
</dbReference>
<dbReference type="EC" id="4.3.2.2" evidence="4 12"/>
<comment type="similarity">
    <text evidence="3 13">Belongs to the lyase 1 family. Adenylosuccinate lyase subfamily.</text>
</comment>
<sequence>MLHNISPIDGRYGDKTSALSSYFSEFALMKYRCLVEIEYLIALIETGIVPNTKLSAESKTNLLNIVTSFNDEDAASIKKIESKINHDVKAIEYFIKEKLEKLNLNVLREWVHFGLTSQDVNNSAFPLMIRNAYREIIIPEIKSTRQEIFDFAMATKDIPMMAYTHGQPASPTLLGKEMMVFVERLDIQLGHLEHINLCVKFGGATGNFNAHVAAFPDIDWADWADDFTSKYLHIGRYKYTTQIEHYDQIAALCHATMRINTILIDLCRDIWMYISMNYLTQKANPDEVGSSAMPHKVNPIDFENAEGNLGYANAIFGHLADKLPVSRLQRDLTDSTVLRNIGVPVAHTLLSLKSIQKGLSKISANEIKTQSDLNDNWSVLAEAIQTILRREGVPNPYEQLKELTRGKEKLTRESLHQFIEKLQVKEEVKKELRKLTPGGYTGMRFNI</sequence>
<dbReference type="SUPFAM" id="SSF48557">
    <property type="entry name" value="L-aspartase-like"/>
    <property type="match status" value="1"/>
</dbReference>
<dbReference type="AlphaFoldDB" id="A0A9D7SXI0"/>
<dbReference type="Gene3D" id="1.10.275.10">
    <property type="entry name" value="Fumarase/aspartase (N-terminal domain)"/>
    <property type="match status" value="1"/>
</dbReference>
<comment type="caution">
    <text evidence="16">The sequence shown here is derived from an EMBL/GenBank/DDBJ whole genome shotgun (WGS) entry which is preliminary data.</text>
</comment>
<name>A0A9D7SXI0_9BACT</name>
<keyword evidence="6 13" id="KW-0658">Purine biosynthesis</keyword>
<evidence type="ECO:0000256" key="2">
    <source>
        <dbReference type="ARBA" id="ARBA00004734"/>
    </source>
</evidence>
<dbReference type="Gene3D" id="1.10.40.30">
    <property type="entry name" value="Fumarase/aspartase (C-terminal domain)"/>
    <property type="match status" value="1"/>
</dbReference>
<comment type="catalytic activity">
    <reaction evidence="11">
        <text>N(6)-(1,2-dicarboxyethyl)-AMP = fumarate + AMP</text>
        <dbReference type="Rhea" id="RHEA:16853"/>
        <dbReference type="ChEBI" id="CHEBI:29806"/>
        <dbReference type="ChEBI" id="CHEBI:57567"/>
        <dbReference type="ChEBI" id="CHEBI:456215"/>
        <dbReference type="EC" id="4.3.2.2"/>
    </reaction>
    <physiologicalReaction direction="left-to-right" evidence="11">
        <dbReference type="Rhea" id="RHEA:16854"/>
    </physiologicalReaction>
</comment>
<comment type="function">
    <text evidence="9">Catalyzes two reactions in de novo purine nucleotide biosynthesis. Catalyzes the breakdown of 5-aminoimidazole- (N-succinylocarboxamide) ribotide (SAICAR or 2-[5-amino-1-(5-phospho-beta-D-ribosyl)imidazole-4-carboxamido]succinate) to 5-aminoimidazole-4-carboxamide ribotide (AICAR or 5-amino-1-(5-phospho-beta-D-ribosyl)imidazole-4-carboxamide) and fumarate, and of adenylosuccinate (ADS or N(6)-(1,2-dicarboxyethyl)-AMP) to adenosine monophosphate (AMP) and fumarate.</text>
</comment>
<dbReference type="PROSITE" id="PS00163">
    <property type="entry name" value="FUMARATE_LYASES"/>
    <property type="match status" value="1"/>
</dbReference>
<evidence type="ECO:0000259" key="14">
    <source>
        <dbReference type="Pfam" id="PF00206"/>
    </source>
</evidence>
<evidence type="ECO:0000256" key="12">
    <source>
        <dbReference type="NCBIfam" id="TIGR00928"/>
    </source>
</evidence>
<evidence type="ECO:0000256" key="13">
    <source>
        <dbReference type="RuleBase" id="RU361172"/>
    </source>
</evidence>
<feature type="domain" description="Adenylosuccinate lyase PurB C-terminal" evidence="15">
    <location>
        <begin position="326"/>
        <end position="441"/>
    </location>
</feature>
<dbReference type="GO" id="GO:0006188">
    <property type="term" value="P:IMP biosynthetic process"/>
    <property type="evidence" value="ECO:0007669"/>
    <property type="project" value="InterPro"/>
</dbReference>
<dbReference type="PRINTS" id="PR00149">
    <property type="entry name" value="FUMRATELYASE"/>
</dbReference>
<feature type="domain" description="Fumarate lyase N-terminal" evidence="14">
    <location>
        <begin position="10"/>
        <end position="308"/>
    </location>
</feature>
<protein>
    <recommendedName>
        <fullName evidence="5 12">Adenylosuccinate lyase</fullName>
        <shortName evidence="13">ASL</shortName>
        <ecNumber evidence="4 12">4.3.2.2</ecNumber>
    </recommendedName>
    <alternativeName>
        <fullName evidence="10 13">Adenylosuccinase</fullName>
    </alternativeName>
</protein>
<dbReference type="Pfam" id="PF00206">
    <property type="entry name" value="Lyase_1"/>
    <property type="match status" value="1"/>
</dbReference>
<dbReference type="InterPro" id="IPR020557">
    <property type="entry name" value="Fumarate_lyase_CS"/>
</dbReference>
<evidence type="ECO:0000313" key="16">
    <source>
        <dbReference type="EMBL" id="MBK9984006.1"/>
    </source>
</evidence>
<evidence type="ECO:0000256" key="7">
    <source>
        <dbReference type="ARBA" id="ARBA00023239"/>
    </source>
</evidence>
<evidence type="ECO:0000256" key="1">
    <source>
        <dbReference type="ARBA" id="ARBA00004706"/>
    </source>
</evidence>
<comment type="catalytic activity">
    <reaction evidence="8">
        <text>(2S)-2-[5-amino-1-(5-phospho-beta-D-ribosyl)imidazole-4-carboxamido]succinate = 5-amino-1-(5-phospho-beta-D-ribosyl)imidazole-4-carboxamide + fumarate</text>
        <dbReference type="Rhea" id="RHEA:23920"/>
        <dbReference type="ChEBI" id="CHEBI:29806"/>
        <dbReference type="ChEBI" id="CHEBI:58443"/>
        <dbReference type="ChEBI" id="CHEBI:58475"/>
        <dbReference type="EC" id="4.3.2.2"/>
    </reaction>
    <physiologicalReaction direction="left-to-right" evidence="8">
        <dbReference type="Rhea" id="RHEA:23921"/>
    </physiologicalReaction>
</comment>
<evidence type="ECO:0000256" key="3">
    <source>
        <dbReference type="ARBA" id="ARBA00008273"/>
    </source>
</evidence>
<dbReference type="InterPro" id="IPR022761">
    <property type="entry name" value="Fumarate_lyase_N"/>
</dbReference>
<evidence type="ECO:0000256" key="4">
    <source>
        <dbReference type="ARBA" id="ARBA00012339"/>
    </source>
</evidence>
<keyword evidence="7 13" id="KW-0456">Lyase</keyword>